<dbReference type="PROSITE" id="PS50920">
    <property type="entry name" value="SOLCAR"/>
    <property type="match status" value="3"/>
</dbReference>
<evidence type="ECO:0000256" key="6">
    <source>
        <dbReference type="PROSITE-ProRule" id="PRU00282"/>
    </source>
</evidence>
<keyword evidence="3 6" id="KW-0812">Transmembrane</keyword>
<keyword evidence="9" id="KW-1185">Reference proteome</keyword>
<keyword evidence="4" id="KW-0677">Repeat</keyword>
<evidence type="ECO:0000313" key="9">
    <source>
        <dbReference type="Proteomes" id="UP000008743"/>
    </source>
</evidence>
<dbReference type="Gene3D" id="1.50.40.10">
    <property type="entry name" value="Mitochondrial carrier domain"/>
    <property type="match status" value="1"/>
</dbReference>
<evidence type="ECO:0000256" key="5">
    <source>
        <dbReference type="ARBA" id="ARBA00023136"/>
    </source>
</evidence>
<evidence type="ECO:0000256" key="2">
    <source>
        <dbReference type="ARBA" id="ARBA00022448"/>
    </source>
</evidence>
<evidence type="ECO:0000313" key="8">
    <source>
        <dbReference type="EMBL" id="KJE89181.1"/>
    </source>
</evidence>
<feature type="repeat" description="Solcar" evidence="6">
    <location>
        <begin position="260"/>
        <end position="347"/>
    </location>
</feature>
<evidence type="ECO:0000256" key="4">
    <source>
        <dbReference type="ARBA" id="ARBA00022737"/>
    </source>
</evidence>
<accession>A0A0D2U1W2</accession>
<comment type="similarity">
    <text evidence="7">Belongs to the mitochondrial carrier (TC 2.A.29) family.</text>
</comment>
<dbReference type="Proteomes" id="UP000008743">
    <property type="component" value="Unassembled WGS sequence"/>
</dbReference>
<dbReference type="eggNOG" id="KOG0765">
    <property type="taxonomic scope" value="Eukaryota"/>
</dbReference>
<dbReference type="PANTHER" id="PTHR46080:SF18">
    <property type="entry name" value="MITOCHONDRIAL SUBSTRATE CARRIER FAMILY PROTEIN J"/>
    <property type="match status" value="1"/>
</dbReference>
<dbReference type="OMA" id="GPSGILM"/>
<dbReference type="SUPFAM" id="SSF103506">
    <property type="entry name" value="Mitochondrial carrier"/>
    <property type="match status" value="1"/>
</dbReference>
<keyword evidence="5 6" id="KW-0472">Membrane</keyword>
<dbReference type="PANTHER" id="PTHR46080">
    <property type="entry name" value="MITOCHONDRIAL SUBSTRATE CARRIER FAMILY PROTEIN J"/>
    <property type="match status" value="1"/>
</dbReference>
<dbReference type="EMBL" id="KE346360">
    <property type="protein sequence ID" value="KJE89181.1"/>
    <property type="molecule type" value="Genomic_DNA"/>
</dbReference>
<feature type="repeat" description="Solcar" evidence="6">
    <location>
        <begin position="143"/>
        <end position="236"/>
    </location>
</feature>
<dbReference type="RefSeq" id="XP_004365572.1">
    <property type="nucleotide sequence ID" value="XM_004365515.2"/>
</dbReference>
<name>A0A0D2U1W2_CAPO3</name>
<dbReference type="Pfam" id="PF00153">
    <property type="entry name" value="Mito_carr"/>
    <property type="match status" value="3"/>
</dbReference>
<dbReference type="InterPro" id="IPR023395">
    <property type="entry name" value="MCP_dom_sf"/>
</dbReference>
<dbReference type="GO" id="GO:0055085">
    <property type="term" value="P:transmembrane transport"/>
    <property type="evidence" value="ECO:0007669"/>
    <property type="project" value="InterPro"/>
</dbReference>
<dbReference type="PRINTS" id="PR00926">
    <property type="entry name" value="MITOCARRIER"/>
</dbReference>
<dbReference type="OrthoDB" id="250329at2759"/>
<evidence type="ECO:0000256" key="3">
    <source>
        <dbReference type="ARBA" id="ARBA00022692"/>
    </source>
</evidence>
<dbReference type="InterPro" id="IPR002067">
    <property type="entry name" value="MCP"/>
</dbReference>
<dbReference type="InterPro" id="IPR018108">
    <property type="entry name" value="MCP_transmembrane"/>
</dbReference>
<feature type="repeat" description="Solcar" evidence="6">
    <location>
        <begin position="32"/>
        <end position="129"/>
    </location>
</feature>
<reference evidence="9" key="1">
    <citation type="submission" date="2011-02" db="EMBL/GenBank/DDBJ databases">
        <title>The Genome Sequence of Capsaspora owczarzaki ATCC 30864.</title>
        <authorList>
            <person name="Russ C."/>
            <person name="Cuomo C."/>
            <person name="Burger G."/>
            <person name="Gray M.W."/>
            <person name="Holland P.W.H."/>
            <person name="King N."/>
            <person name="Lang F.B.F."/>
            <person name="Roger A.J."/>
            <person name="Ruiz-Trillo I."/>
            <person name="Young S.K."/>
            <person name="Zeng Q."/>
            <person name="Gargeya S."/>
            <person name="Alvarado L."/>
            <person name="Berlin A."/>
            <person name="Chapman S.B."/>
            <person name="Chen Z."/>
            <person name="Freedman E."/>
            <person name="Gellesch M."/>
            <person name="Goldberg J."/>
            <person name="Griggs A."/>
            <person name="Gujja S."/>
            <person name="Heilman E."/>
            <person name="Heiman D."/>
            <person name="Howarth C."/>
            <person name="Mehta T."/>
            <person name="Neiman D."/>
            <person name="Pearson M."/>
            <person name="Roberts A."/>
            <person name="Saif S."/>
            <person name="Shea T."/>
            <person name="Shenoy N."/>
            <person name="Sisk P."/>
            <person name="Stolte C."/>
            <person name="Sykes S."/>
            <person name="White J."/>
            <person name="Yandava C."/>
            <person name="Haas B."/>
            <person name="Nusbaum C."/>
            <person name="Birren B."/>
        </authorList>
    </citation>
    <scope>NUCLEOTIDE SEQUENCE</scope>
    <source>
        <strain evidence="9">ATCC 30864</strain>
    </source>
</reference>
<evidence type="ECO:0000256" key="1">
    <source>
        <dbReference type="ARBA" id="ARBA00004141"/>
    </source>
</evidence>
<dbReference type="AlphaFoldDB" id="A0A0D2U1W2"/>
<comment type="subcellular location">
    <subcellularLocation>
        <location evidence="1">Membrane</location>
        <topology evidence="1">Multi-pass membrane protein</topology>
    </subcellularLocation>
</comment>
<evidence type="ECO:0000256" key="7">
    <source>
        <dbReference type="RuleBase" id="RU000488"/>
    </source>
</evidence>
<dbReference type="PhylomeDB" id="A0A0D2U1W2"/>
<proteinExistence type="inferred from homology"/>
<sequence>MAHQTASASASPLPPPPQVARSLPMEINWKDLDFARYTVIGSTLLLGVRTLVYPLALAKTRLQVQRSHPAPTAPGATPPVVYRNVFHVWSGIARAEGLRGLYRGFMTTVVGITPAQAIYLTSYEYVKSHAQRFERPEWSQDKKTLHQNLIAGFLSSVCSQVIIVPIDVIVQRQMVQGTQSAAGTAVEAARGGYAEFRHILATQGVRGLYRGLHLSLMLYPPSSAIWWATYGATKQGLHDLKDAWFGSDSADANDIGRHAQGFAIQTVAGLFAGFTSGCITTPLDVIKTRYQLASRGNGAAPTVAGTIRTLLQEDGMAGFTKGMTARVMHMAIPSVLMISVYELTKRLSVVDAAVQ</sequence>
<protein>
    <submittedName>
        <fullName evidence="8">Carrier protein</fullName>
    </submittedName>
</protein>
<gene>
    <name evidence="8" type="ORF">CAOG_000701</name>
</gene>
<dbReference type="InParanoid" id="A0A0D2U1W2"/>
<organism evidence="8 9">
    <name type="scientific">Capsaspora owczarzaki (strain ATCC 30864)</name>
    <dbReference type="NCBI Taxonomy" id="595528"/>
    <lineage>
        <taxon>Eukaryota</taxon>
        <taxon>Filasterea</taxon>
        <taxon>Capsaspora</taxon>
    </lineage>
</organism>
<keyword evidence="2 7" id="KW-0813">Transport</keyword>
<dbReference type="GO" id="GO:0016020">
    <property type="term" value="C:membrane"/>
    <property type="evidence" value="ECO:0007669"/>
    <property type="project" value="UniProtKB-SubCell"/>
</dbReference>